<evidence type="ECO:0000256" key="2">
    <source>
        <dbReference type="SAM" id="MobiDB-lite"/>
    </source>
</evidence>
<reference evidence="3" key="1">
    <citation type="journal article" date="2014" name="Int. J. Syst. Evol. Microbiol.">
        <title>Complete genome sequence of Corynebacterium casei LMG S-19264T (=DSM 44701T), isolated from a smear-ripened cheese.</title>
        <authorList>
            <consortium name="US DOE Joint Genome Institute (JGI-PGF)"/>
            <person name="Walter F."/>
            <person name="Albersmeier A."/>
            <person name="Kalinowski J."/>
            <person name="Ruckert C."/>
        </authorList>
    </citation>
    <scope>NUCLEOTIDE SEQUENCE</scope>
    <source>
        <strain evidence="3">CGMCC 1.15320</strain>
    </source>
</reference>
<accession>A0A916RR82</accession>
<dbReference type="Pfam" id="PF04285">
    <property type="entry name" value="DUF444"/>
    <property type="match status" value="1"/>
</dbReference>
<gene>
    <name evidence="3" type="ORF">GCM10011385_17340</name>
</gene>
<organism evidence="3 4">
    <name type="scientific">Nitratireductor aestuarii</name>
    <dbReference type="NCBI Taxonomy" id="1735103"/>
    <lineage>
        <taxon>Bacteria</taxon>
        <taxon>Pseudomonadati</taxon>
        <taxon>Pseudomonadota</taxon>
        <taxon>Alphaproteobacteria</taxon>
        <taxon>Hyphomicrobiales</taxon>
        <taxon>Phyllobacteriaceae</taxon>
        <taxon>Nitratireductor</taxon>
    </lineage>
</organism>
<keyword evidence="4" id="KW-1185">Reference proteome</keyword>
<protein>
    <recommendedName>
        <fullName evidence="1">UPF0229 protein GCM10011385_17340</fullName>
    </recommendedName>
</protein>
<evidence type="ECO:0000256" key="1">
    <source>
        <dbReference type="HAMAP-Rule" id="MF_01232"/>
    </source>
</evidence>
<comment type="caution">
    <text evidence="3">The sequence shown here is derived from an EMBL/GenBank/DDBJ whole genome shotgun (WGS) entry which is preliminary data.</text>
</comment>
<dbReference type="InterPro" id="IPR006698">
    <property type="entry name" value="UPF0229"/>
</dbReference>
<dbReference type="Proteomes" id="UP000636264">
    <property type="component" value="Unassembled WGS sequence"/>
</dbReference>
<dbReference type="HAMAP" id="MF_01232">
    <property type="entry name" value="UPF0229"/>
    <property type="match status" value="1"/>
</dbReference>
<sequence>MPNFIDRRLNPKDKSIGNRRRFMKRAQEELKRAVKEHIRTGKIADADGTHSVPMPSRDTSEPTFRNSSRGGEREYVLPGNKEFSPGDRINKPPAGGGAGSGSKAGQGEAEDDFRFVLSREEVLDLFFEDLELPDMVKLSLKEAVTFKPRRAGFSTAGAPNNINVGQTMRNSFGRRIALHRPKLSQIEELQAQITALEAEPPTEAKQKRLVELREEVDRLERRRRMVAFVDPVDIRYNRYEQQPQPNANAVMFCLMDVSSSMGEREKDLAKRFFVLLHLFLKRRYERIDIVFIRHTHEAGEVDEETFFYSTQSGGTVVSTAIEKMQHVIEERYPAHEWNIYAAQASDGDNIAGDSDRCASLLIEEVLRLCQYYAYIEIIDERESEIFGATENGTSLWRAYRMVGEHWPNFQMARIARPSDIYPVFRQLFAKNNAAATTRAK</sequence>
<dbReference type="PANTHER" id="PTHR30510:SF2">
    <property type="entry name" value="UPF0229 PROTEIN YEAH"/>
    <property type="match status" value="1"/>
</dbReference>
<evidence type="ECO:0000313" key="3">
    <source>
        <dbReference type="EMBL" id="GGA64054.1"/>
    </source>
</evidence>
<dbReference type="RefSeq" id="WP_188720653.1">
    <property type="nucleotide sequence ID" value="NZ_BMIF01000004.1"/>
</dbReference>
<comment type="similarity">
    <text evidence="1">Belongs to the UPF0229 family.</text>
</comment>
<reference evidence="3" key="2">
    <citation type="submission" date="2020-09" db="EMBL/GenBank/DDBJ databases">
        <authorList>
            <person name="Sun Q."/>
            <person name="Zhou Y."/>
        </authorList>
    </citation>
    <scope>NUCLEOTIDE SEQUENCE</scope>
    <source>
        <strain evidence="3">CGMCC 1.15320</strain>
    </source>
</reference>
<proteinExistence type="inferred from homology"/>
<feature type="compositionally biased region" description="Basic and acidic residues" evidence="2">
    <location>
        <begin position="38"/>
        <end position="48"/>
    </location>
</feature>
<feature type="compositionally biased region" description="Gly residues" evidence="2">
    <location>
        <begin position="94"/>
        <end position="104"/>
    </location>
</feature>
<dbReference type="NCBIfam" id="NF003707">
    <property type="entry name" value="PRK05325.1-2"/>
    <property type="match status" value="1"/>
</dbReference>
<dbReference type="AlphaFoldDB" id="A0A916RR82"/>
<dbReference type="PANTHER" id="PTHR30510">
    <property type="entry name" value="UPF0229 PROTEIN YEAH"/>
    <property type="match status" value="1"/>
</dbReference>
<dbReference type="EMBL" id="BMIF01000004">
    <property type="protein sequence ID" value="GGA64054.1"/>
    <property type="molecule type" value="Genomic_DNA"/>
</dbReference>
<feature type="region of interest" description="Disordered" evidence="2">
    <location>
        <begin position="38"/>
        <end position="107"/>
    </location>
</feature>
<dbReference type="NCBIfam" id="NF003708">
    <property type="entry name" value="PRK05325.1-3"/>
    <property type="match status" value="1"/>
</dbReference>
<evidence type="ECO:0000313" key="4">
    <source>
        <dbReference type="Proteomes" id="UP000636264"/>
    </source>
</evidence>
<name>A0A916RR82_9HYPH</name>